<sequence>MLATKAINDNNDDSMSSVAMTTKSWFYIIFKCSIID</sequence>
<organism evidence="1">
    <name type="scientific">Rhizophora mucronata</name>
    <name type="common">Asiatic mangrove</name>
    <dbReference type="NCBI Taxonomy" id="61149"/>
    <lineage>
        <taxon>Eukaryota</taxon>
        <taxon>Viridiplantae</taxon>
        <taxon>Streptophyta</taxon>
        <taxon>Embryophyta</taxon>
        <taxon>Tracheophyta</taxon>
        <taxon>Spermatophyta</taxon>
        <taxon>Magnoliopsida</taxon>
        <taxon>eudicotyledons</taxon>
        <taxon>Gunneridae</taxon>
        <taxon>Pentapetalae</taxon>
        <taxon>rosids</taxon>
        <taxon>fabids</taxon>
        <taxon>Malpighiales</taxon>
        <taxon>Rhizophoraceae</taxon>
        <taxon>Rhizophora</taxon>
    </lineage>
</organism>
<dbReference type="AlphaFoldDB" id="A0A2P2PL45"/>
<accession>A0A2P2PL45</accession>
<name>A0A2P2PL45_RHIMU</name>
<protein>
    <submittedName>
        <fullName evidence="1">Uncharacterized protein</fullName>
    </submittedName>
</protein>
<reference evidence="1" key="1">
    <citation type="submission" date="2018-02" db="EMBL/GenBank/DDBJ databases">
        <title>Rhizophora mucronata_Transcriptome.</title>
        <authorList>
            <person name="Meera S.P."/>
            <person name="Sreeshan A."/>
            <person name="Augustine A."/>
        </authorList>
    </citation>
    <scope>NUCLEOTIDE SEQUENCE</scope>
    <source>
        <tissue evidence="1">Leaf</tissue>
    </source>
</reference>
<dbReference type="EMBL" id="GGEC01074979">
    <property type="protein sequence ID" value="MBX55463.1"/>
    <property type="molecule type" value="Transcribed_RNA"/>
</dbReference>
<evidence type="ECO:0000313" key="1">
    <source>
        <dbReference type="EMBL" id="MBX55463.1"/>
    </source>
</evidence>
<proteinExistence type="predicted"/>